<sequence>MSQQEARRREQRYRQGRQTTGITSVRNNNLTWRGEAPRIIYFGGQKREITVALPKSLLPLETRARNSWVSLTSISQISDRGEKKIRTIGNLVKGPIRFKSLVIINGRQIRAEEVEYKKVYEKEKETVRKKGTEEERGETSRGEKRLSSAGFRCARKRGYPGLNEWRRKSRADVREATVVEREKEAEREKEREG</sequence>
<dbReference type="Proteomes" id="UP000007755">
    <property type="component" value="Unassembled WGS sequence"/>
</dbReference>
<feature type="region of interest" description="Disordered" evidence="1">
    <location>
        <begin position="1"/>
        <end position="24"/>
    </location>
</feature>
<reference evidence="2" key="1">
    <citation type="submission" date="2011-02" db="EMBL/GenBank/DDBJ databases">
        <title>The genome of the leaf-cutting ant Acromyrmex echinatior suggests key adaptations to social evolution and fungus farming.</title>
        <authorList>
            <person name="Nygaard S."/>
            <person name="Zhang G."/>
        </authorList>
    </citation>
    <scope>NUCLEOTIDE SEQUENCE</scope>
</reference>
<feature type="region of interest" description="Disordered" evidence="1">
    <location>
        <begin position="125"/>
        <end position="150"/>
    </location>
</feature>
<dbReference type="InParanoid" id="F4WSH3"/>
<dbReference type="AlphaFoldDB" id="F4WSH3"/>
<protein>
    <submittedName>
        <fullName evidence="2">Uncharacterized protein</fullName>
    </submittedName>
</protein>
<evidence type="ECO:0000256" key="1">
    <source>
        <dbReference type="SAM" id="MobiDB-lite"/>
    </source>
</evidence>
<evidence type="ECO:0000313" key="3">
    <source>
        <dbReference type="Proteomes" id="UP000007755"/>
    </source>
</evidence>
<keyword evidence="3" id="KW-1185">Reference proteome</keyword>
<name>F4WSH3_ACREC</name>
<proteinExistence type="predicted"/>
<gene>
    <name evidence="2" type="ORF">G5I_08833</name>
</gene>
<organism evidence="3">
    <name type="scientific">Acromyrmex echinatior</name>
    <name type="common">Panamanian leafcutter ant</name>
    <name type="synonym">Acromyrmex octospinosus echinatior</name>
    <dbReference type="NCBI Taxonomy" id="103372"/>
    <lineage>
        <taxon>Eukaryota</taxon>
        <taxon>Metazoa</taxon>
        <taxon>Ecdysozoa</taxon>
        <taxon>Arthropoda</taxon>
        <taxon>Hexapoda</taxon>
        <taxon>Insecta</taxon>
        <taxon>Pterygota</taxon>
        <taxon>Neoptera</taxon>
        <taxon>Endopterygota</taxon>
        <taxon>Hymenoptera</taxon>
        <taxon>Apocrita</taxon>
        <taxon>Aculeata</taxon>
        <taxon>Formicoidea</taxon>
        <taxon>Formicidae</taxon>
        <taxon>Myrmicinae</taxon>
        <taxon>Acromyrmex</taxon>
    </lineage>
</organism>
<evidence type="ECO:0000313" key="2">
    <source>
        <dbReference type="EMBL" id="EGI62838.1"/>
    </source>
</evidence>
<feature type="compositionally biased region" description="Basic and acidic residues" evidence="1">
    <location>
        <begin position="125"/>
        <end position="146"/>
    </location>
</feature>
<dbReference type="EMBL" id="GL888322">
    <property type="protein sequence ID" value="EGI62838.1"/>
    <property type="molecule type" value="Genomic_DNA"/>
</dbReference>
<accession>F4WSH3</accession>